<keyword evidence="4 6" id="KW-0378">Hydrolase</keyword>
<dbReference type="InterPro" id="IPR033116">
    <property type="entry name" value="TRYPSIN_SER"/>
</dbReference>
<evidence type="ECO:0000313" key="9">
    <source>
        <dbReference type="EMBL" id="GGU94848.1"/>
    </source>
</evidence>
<dbReference type="InterPro" id="IPR050127">
    <property type="entry name" value="Serine_Proteases_S1"/>
</dbReference>
<reference evidence="9" key="1">
    <citation type="journal article" date="2014" name="Int. J. Syst. Evol. Microbiol.">
        <title>Complete genome sequence of Corynebacterium casei LMG S-19264T (=DSM 44701T), isolated from a smear-ripened cheese.</title>
        <authorList>
            <consortium name="US DOE Joint Genome Institute (JGI-PGF)"/>
            <person name="Walter F."/>
            <person name="Albersmeier A."/>
            <person name="Kalinowski J."/>
            <person name="Ruckert C."/>
        </authorList>
    </citation>
    <scope>NUCLEOTIDE SEQUENCE</scope>
    <source>
        <strain evidence="9">JCM 4434</strain>
    </source>
</reference>
<dbReference type="SMART" id="SM00020">
    <property type="entry name" value="Tryp_SPc"/>
    <property type="match status" value="1"/>
</dbReference>
<dbReference type="InterPro" id="IPR001314">
    <property type="entry name" value="Peptidase_S1A"/>
</dbReference>
<dbReference type="Proteomes" id="UP000610124">
    <property type="component" value="Unassembled WGS sequence"/>
</dbReference>
<accession>A0A8H9HYD0</accession>
<dbReference type="InterPro" id="IPR018114">
    <property type="entry name" value="TRYPSIN_HIS"/>
</dbReference>
<dbReference type="SUPFAM" id="SSF50494">
    <property type="entry name" value="Trypsin-like serine proteases"/>
    <property type="match status" value="1"/>
</dbReference>
<keyword evidence="7" id="KW-1133">Transmembrane helix</keyword>
<dbReference type="Pfam" id="PF00089">
    <property type="entry name" value="Trypsin"/>
    <property type="match status" value="1"/>
</dbReference>
<dbReference type="PROSITE" id="PS00134">
    <property type="entry name" value="TRYPSIN_HIS"/>
    <property type="match status" value="1"/>
</dbReference>
<evidence type="ECO:0000256" key="3">
    <source>
        <dbReference type="ARBA" id="ARBA00022670"/>
    </source>
</evidence>
<evidence type="ECO:0000259" key="8">
    <source>
        <dbReference type="PROSITE" id="PS50240"/>
    </source>
</evidence>
<keyword evidence="5" id="KW-1015">Disulfide bond</keyword>
<proteinExistence type="predicted"/>
<name>A0A8H9HYD0_KITAU</name>
<dbReference type="FunFam" id="2.40.10.10:FF:000002">
    <property type="entry name" value="Transmembrane protease serine"/>
    <property type="match status" value="1"/>
</dbReference>
<comment type="subcellular location">
    <subcellularLocation>
        <location evidence="1">Secreted</location>
    </subcellularLocation>
</comment>
<evidence type="ECO:0000256" key="1">
    <source>
        <dbReference type="ARBA" id="ARBA00004613"/>
    </source>
</evidence>
<evidence type="ECO:0000256" key="4">
    <source>
        <dbReference type="ARBA" id="ARBA00022801"/>
    </source>
</evidence>
<dbReference type="PROSITE" id="PS00135">
    <property type="entry name" value="TRYPSIN_SER"/>
    <property type="match status" value="1"/>
</dbReference>
<dbReference type="GO" id="GO:0006508">
    <property type="term" value="P:proteolysis"/>
    <property type="evidence" value="ECO:0007669"/>
    <property type="project" value="UniProtKB-KW"/>
</dbReference>
<dbReference type="FunFam" id="2.40.10.10:FF:000068">
    <property type="entry name" value="transmembrane protease serine 2"/>
    <property type="match status" value="1"/>
</dbReference>
<dbReference type="EMBL" id="BMUB01000016">
    <property type="protein sequence ID" value="GGU94848.1"/>
    <property type="molecule type" value="Genomic_DNA"/>
</dbReference>
<feature type="transmembrane region" description="Helical" evidence="7">
    <location>
        <begin position="43"/>
        <end position="63"/>
    </location>
</feature>
<feature type="domain" description="Peptidase S1" evidence="8">
    <location>
        <begin position="71"/>
        <end position="310"/>
    </location>
</feature>
<dbReference type="AlphaFoldDB" id="A0A8H9HYD0"/>
<keyword evidence="7" id="KW-0472">Membrane</keyword>
<evidence type="ECO:0000256" key="7">
    <source>
        <dbReference type="SAM" id="Phobius"/>
    </source>
</evidence>
<evidence type="ECO:0000256" key="6">
    <source>
        <dbReference type="RuleBase" id="RU363034"/>
    </source>
</evidence>
<organism evidence="9 10">
    <name type="scientific">Kitasatospora aureofaciens</name>
    <name type="common">Streptomyces aureofaciens</name>
    <dbReference type="NCBI Taxonomy" id="1894"/>
    <lineage>
        <taxon>Bacteria</taxon>
        <taxon>Bacillati</taxon>
        <taxon>Actinomycetota</taxon>
        <taxon>Actinomycetes</taxon>
        <taxon>Kitasatosporales</taxon>
        <taxon>Streptomycetaceae</taxon>
        <taxon>Kitasatospora</taxon>
    </lineage>
</organism>
<dbReference type="PANTHER" id="PTHR24264:SF65">
    <property type="entry name" value="SRCR DOMAIN-CONTAINING PROTEIN"/>
    <property type="match status" value="1"/>
</dbReference>
<keyword evidence="7" id="KW-0812">Transmembrane</keyword>
<evidence type="ECO:0000313" key="10">
    <source>
        <dbReference type="Proteomes" id="UP000610124"/>
    </source>
</evidence>
<reference evidence="9" key="2">
    <citation type="submission" date="2020-09" db="EMBL/GenBank/DDBJ databases">
        <authorList>
            <person name="Sun Q."/>
            <person name="Ohkuma M."/>
        </authorList>
    </citation>
    <scope>NUCLEOTIDE SEQUENCE</scope>
    <source>
        <strain evidence="9">JCM 4434</strain>
    </source>
</reference>
<evidence type="ECO:0000256" key="5">
    <source>
        <dbReference type="ARBA" id="ARBA00023157"/>
    </source>
</evidence>
<keyword evidence="3 6" id="KW-0645">Protease</keyword>
<keyword evidence="6" id="KW-0720">Serine protease</keyword>
<sequence>MLTDPDRADLPTPAPCRAAPTAVRATVAPAAPRADRTGRRRRGALLALLAAVPVPLVALGAAAPAEAQRRVVGGETVSTADHPWIVALSSRQQFGSGRSGQFCGGALVTPTKVVTAAHCFYDESKGRVDRPGLKVIVGRDDMRGSTGHEVAVQQVWIHPDYDFAANMNDVAVLTLAESQGARPVVGLVGQGESGPYAAGTGAQVYGWGDTSGRGDYSPVLRGVDVHIVPDQTCAHAYPGGPESKFDARGMVCAGEEKGGKDACQGDSGGPLIVAGRLAGLVSWGTGCAEAAHPGVYTRVSSVTDAVHSAL</sequence>
<dbReference type="InterPro" id="IPR001254">
    <property type="entry name" value="Trypsin_dom"/>
</dbReference>
<dbReference type="PRINTS" id="PR00722">
    <property type="entry name" value="CHYMOTRYPSIN"/>
</dbReference>
<dbReference type="CDD" id="cd00190">
    <property type="entry name" value="Tryp_SPc"/>
    <property type="match status" value="1"/>
</dbReference>
<comment type="caution">
    <text evidence="9">The sequence shown here is derived from an EMBL/GenBank/DDBJ whole genome shotgun (WGS) entry which is preliminary data.</text>
</comment>
<dbReference type="GO" id="GO:0004252">
    <property type="term" value="F:serine-type endopeptidase activity"/>
    <property type="evidence" value="ECO:0007669"/>
    <property type="project" value="InterPro"/>
</dbReference>
<dbReference type="Gene3D" id="2.40.10.10">
    <property type="entry name" value="Trypsin-like serine proteases"/>
    <property type="match status" value="1"/>
</dbReference>
<evidence type="ECO:0000256" key="2">
    <source>
        <dbReference type="ARBA" id="ARBA00022525"/>
    </source>
</evidence>
<gene>
    <name evidence="9" type="ORF">GCM10010502_55890</name>
</gene>
<protein>
    <submittedName>
        <fullName evidence="9">Serine protease</fullName>
    </submittedName>
</protein>
<keyword evidence="2" id="KW-0964">Secreted</keyword>
<dbReference type="GO" id="GO:0005615">
    <property type="term" value="C:extracellular space"/>
    <property type="evidence" value="ECO:0007669"/>
    <property type="project" value="TreeGrafter"/>
</dbReference>
<dbReference type="PROSITE" id="PS50240">
    <property type="entry name" value="TRYPSIN_DOM"/>
    <property type="match status" value="1"/>
</dbReference>
<dbReference type="PANTHER" id="PTHR24264">
    <property type="entry name" value="TRYPSIN-RELATED"/>
    <property type="match status" value="1"/>
</dbReference>
<dbReference type="InterPro" id="IPR009003">
    <property type="entry name" value="Peptidase_S1_PA"/>
</dbReference>
<dbReference type="InterPro" id="IPR043504">
    <property type="entry name" value="Peptidase_S1_PA_chymotrypsin"/>
</dbReference>